<dbReference type="EMBL" id="CP075371">
    <property type="protein sequence ID" value="QVT78458.1"/>
    <property type="molecule type" value="Genomic_DNA"/>
</dbReference>
<feature type="transmembrane region" description="Helical" evidence="2">
    <location>
        <begin position="141"/>
        <end position="168"/>
    </location>
</feature>
<dbReference type="Proteomes" id="UP000679307">
    <property type="component" value="Chromosome"/>
</dbReference>
<protein>
    <recommendedName>
        <fullName evidence="5">DUF2254 domain-containing protein</fullName>
    </recommendedName>
</protein>
<dbReference type="RefSeq" id="WP_214058039.1">
    <property type="nucleotide sequence ID" value="NZ_BAAAHS010000002.1"/>
</dbReference>
<dbReference type="Pfam" id="PF10011">
    <property type="entry name" value="DUF2254"/>
    <property type="match status" value="1"/>
</dbReference>
<feature type="transmembrane region" description="Helical" evidence="2">
    <location>
        <begin position="107"/>
        <end position="129"/>
    </location>
</feature>
<feature type="transmembrane region" description="Helical" evidence="2">
    <location>
        <begin position="63"/>
        <end position="87"/>
    </location>
</feature>
<feature type="region of interest" description="Disordered" evidence="1">
    <location>
        <begin position="192"/>
        <end position="215"/>
    </location>
</feature>
<keyword evidence="4" id="KW-1185">Reference proteome</keyword>
<reference evidence="3 4" key="1">
    <citation type="submission" date="2021-05" db="EMBL/GenBank/DDBJ databases">
        <title>Complete genome of Nocardioides aquaticus KCTC 9944T isolated from meromictic and hypersaline Ekho Lake, Antarctica.</title>
        <authorList>
            <person name="Hwang K."/>
            <person name="Kim K.M."/>
            <person name="Choe H."/>
        </authorList>
    </citation>
    <scope>NUCLEOTIDE SEQUENCE [LARGE SCALE GENOMIC DNA]</scope>
    <source>
        <strain evidence="3 4">KCTC 9944</strain>
    </source>
</reference>
<organism evidence="3 4">
    <name type="scientific">Nocardioides aquaticus</name>
    <dbReference type="NCBI Taxonomy" id="160826"/>
    <lineage>
        <taxon>Bacteria</taxon>
        <taxon>Bacillati</taxon>
        <taxon>Actinomycetota</taxon>
        <taxon>Actinomycetes</taxon>
        <taxon>Propionibacteriales</taxon>
        <taxon>Nocardioidaceae</taxon>
        <taxon>Nocardioides</taxon>
    </lineage>
</organism>
<evidence type="ECO:0000256" key="1">
    <source>
        <dbReference type="SAM" id="MobiDB-lite"/>
    </source>
</evidence>
<proteinExistence type="predicted"/>
<evidence type="ECO:0000313" key="4">
    <source>
        <dbReference type="Proteomes" id="UP000679307"/>
    </source>
</evidence>
<evidence type="ECO:0000313" key="3">
    <source>
        <dbReference type="EMBL" id="QVT78458.1"/>
    </source>
</evidence>
<evidence type="ECO:0000256" key="2">
    <source>
        <dbReference type="SAM" id="Phobius"/>
    </source>
</evidence>
<sequence length="446" mass="48054">MRTWWANSRDLVRTRLWPVPTIAVTLALLLGLGLPELDAAVDEDLPAGVKAWLFGGDADAARTLLDAISSSMITVTALTFSLTVVTLQLASSQFSPRLLRTFAGDQFVQATLALFLATFTYSLTVLRAVRSGGDGAGEVELVPQIAVTVSFVLALASVVALVLFLAHLTQQIRPETMLRDVHDEALRTLRTTLPERDPAAGNGPPATPGPPPTASELASAEYGFLTWIDHDALLEVATEEATLLSIDVSPGDFVVVGTPLGTAWPRTGGRHDDETTERIAARVADCLQLSFERTSSQDVGFGLRQLVDVANKGLSPGINDPTTAVHALGHISAFLCVLVERDLAATVLRDEDGEARVVLRGPDLADFVDLGLSQPRRYGAEDPQVLAQILQVLLDLARRVAPDQRSVVVDHLDRVRRTVAAQSFDQTERRALEELGVEVERTLSRG</sequence>
<accession>A0ABX8EH72</accession>
<dbReference type="InterPro" id="IPR018723">
    <property type="entry name" value="DUF2254_membrane"/>
</dbReference>
<keyword evidence="2" id="KW-0472">Membrane</keyword>
<keyword evidence="2" id="KW-0812">Transmembrane</keyword>
<gene>
    <name evidence="3" type="ORF">ENKNEFLB_00835</name>
</gene>
<keyword evidence="2" id="KW-1133">Transmembrane helix</keyword>
<name>A0ABX8EH72_9ACTN</name>
<evidence type="ECO:0008006" key="5">
    <source>
        <dbReference type="Google" id="ProtNLM"/>
    </source>
</evidence>